<proteinExistence type="predicted"/>
<dbReference type="InterPro" id="IPR016186">
    <property type="entry name" value="C-type_lectin-like/link_sf"/>
</dbReference>
<dbReference type="PANTHER" id="PTHR22803">
    <property type="entry name" value="MANNOSE, PHOSPHOLIPASE, LECTIN RECEPTOR RELATED"/>
    <property type="match status" value="1"/>
</dbReference>
<feature type="signal peptide" evidence="2">
    <location>
        <begin position="1"/>
        <end position="19"/>
    </location>
</feature>
<dbReference type="OrthoDB" id="7357196at2759"/>
<dbReference type="InterPro" id="IPR018378">
    <property type="entry name" value="C-type_lectin_CS"/>
</dbReference>
<dbReference type="GeneID" id="112053986"/>
<keyword evidence="2" id="KW-0732">Signal</keyword>
<dbReference type="InterPro" id="IPR016187">
    <property type="entry name" value="CTDL_fold"/>
</dbReference>
<dbReference type="PROSITE" id="PS00615">
    <property type="entry name" value="C_TYPE_LECTIN_1"/>
    <property type="match status" value="2"/>
</dbReference>
<dbReference type="SUPFAM" id="SSF56436">
    <property type="entry name" value="C-type lectin-like"/>
    <property type="match status" value="2"/>
</dbReference>
<dbReference type="Gene3D" id="3.10.100.10">
    <property type="entry name" value="Mannose-Binding Protein A, subunit A"/>
    <property type="match status" value="2"/>
</dbReference>
<evidence type="ECO:0000256" key="2">
    <source>
        <dbReference type="SAM" id="SignalP"/>
    </source>
</evidence>
<evidence type="ECO:0000256" key="1">
    <source>
        <dbReference type="ARBA" id="ARBA00023157"/>
    </source>
</evidence>
<dbReference type="PROSITE" id="PS50041">
    <property type="entry name" value="C_TYPE_LECTIN_2"/>
    <property type="match status" value="2"/>
</dbReference>
<dbReference type="SMART" id="SM00034">
    <property type="entry name" value="CLECT"/>
    <property type="match status" value="2"/>
</dbReference>
<feature type="domain" description="C-type lectin" evidence="3">
    <location>
        <begin position="173"/>
        <end position="301"/>
    </location>
</feature>
<gene>
    <name evidence="5" type="primary">LOC112053986</name>
</gene>
<sequence>MRQILTCLFVFALVTLLNGSKFRCDYKYSDQAEGWLKLHRIPANWTEARLRCHLEGSNLASPLNLDLSVAMQKAMQNASVCGGVFTGISGYFSTGDLHSIEGIPLSDIPQTWHEGEPDNHNNDENCILMLDTGELADVSCAETFPYLCYRKGSTVPDTGTCGPVDNGYSYDTRTGSCYKIPQLAQTWSRAYMICAAEGGHLAIINSDTEATVLLELFTKHQNSIIGREYEMLGNAFIGFHDRGEYRQFLTIEGETLEKAGFAKFYKGEPNAKRDQKVCGTINFAGQLDDAWCDKPTAFICEKKPESCNN</sequence>
<evidence type="ECO:0000313" key="4">
    <source>
        <dbReference type="Proteomes" id="UP001652582"/>
    </source>
</evidence>
<name>A0A6J1P0E5_BICAN</name>
<evidence type="ECO:0000259" key="3">
    <source>
        <dbReference type="PROSITE" id="PS50041"/>
    </source>
</evidence>
<keyword evidence="4" id="KW-1185">Reference proteome</keyword>
<dbReference type="AlphaFoldDB" id="A0A6J1P0E5"/>
<dbReference type="InterPro" id="IPR001304">
    <property type="entry name" value="C-type_lectin-like"/>
</dbReference>
<dbReference type="Pfam" id="PF00059">
    <property type="entry name" value="Lectin_C"/>
    <property type="match status" value="2"/>
</dbReference>
<protein>
    <submittedName>
        <fullName evidence="5">Macrophage mannose receptor 1-like</fullName>
    </submittedName>
</protein>
<reference evidence="5" key="1">
    <citation type="submission" date="2025-08" db="UniProtKB">
        <authorList>
            <consortium name="RefSeq"/>
        </authorList>
    </citation>
    <scope>IDENTIFICATION</scope>
</reference>
<dbReference type="CDD" id="cd00037">
    <property type="entry name" value="CLECT"/>
    <property type="match status" value="1"/>
</dbReference>
<organism evidence="4 5">
    <name type="scientific">Bicyclus anynana</name>
    <name type="common">Squinting bush brown butterfly</name>
    <dbReference type="NCBI Taxonomy" id="110368"/>
    <lineage>
        <taxon>Eukaryota</taxon>
        <taxon>Metazoa</taxon>
        <taxon>Ecdysozoa</taxon>
        <taxon>Arthropoda</taxon>
        <taxon>Hexapoda</taxon>
        <taxon>Insecta</taxon>
        <taxon>Pterygota</taxon>
        <taxon>Neoptera</taxon>
        <taxon>Endopterygota</taxon>
        <taxon>Lepidoptera</taxon>
        <taxon>Glossata</taxon>
        <taxon>Ditrysia</taxon>
        <taxon>Papilionoidea</taxon>
        <taxon>Nymphalidae</taxon>
        <taxon>Satyrinae</taxon>
        <taxon>Satyrini</taxon>
        <taxon>Mycalesina</taxon>
        <taxon>Bicyclus</taxon>
    </lineage>
</organism>
<dbReference type="KEGG" id="bany:112053986"/>
<keyword evidence="1" id="KW-1015">Disulfide bond</keyword>
<accession>A0A6J1P0E5</accession>
<dbReference type="Proteomes" id="UP001652582">
    <property type="component" value="Chromosome 11"/>
</dbReference>
<feature type="domain" description="C-type lectin" evidence="3">
    <location>
        <begin position="44"/>
        <end position="149"/>
    </location>
</feature>
<feature type="chain" id="PRO_5026962733" evidence="2">
    <location>
        <begin position="20"/>
        <end position="309"/>
    </location>
</feature>
<dbReference type="RefSeq" id="XP_023949386.1">
    <property type="nucleotide sequence ID" value="XM_024093618.2"/>
</dbReference>
<evidence type="ECO:0000313" key="5">
    <source>
        <dbReference type="RefSeq" id="XP_023949386.1"/>
    </source>
</evidence>
<dbReference type="InterPro" id="IPR050111">
    <property type="entry name" value="C-type_lectin/snaclec_domain"/>
</dbReference>